<dbReference type="EMBL" id="JBEPBX010000023">
    <property type="protein sequence ID" value="MER6616380.1"/>
    <property type="molecule type" value="Genomic_DNA"/>
</dbReference>
<evidence type="ECO:0008006" key="3">
    <source>
        <dbReference type="Google" id="ProtNLM"/>
    </source>
</evidence>
<gene>
    <name evidence="1" type="ORF">ABT276_23995</name>
</gene>
<name>A0ABV1V026_9ACTN</name>
<protein>
    <recommendedName>
        <fullName evidence="3">Toxin-antitoxin system HicB family antitoxin</fullName>
    </recommendedName>
</protein>
<accession>A0ABV1V026</accession>
<dbReference type="Proteomes" id="UP001445472">
    <property type="component" value="Unassembled WGS sequence"/>
</dbReference>
<evidence type="ECO:0000313" key="1">
    <source>
        <dbReference type="EMBL" id="MER6616380.1"/>
    </source>
</evidence>
<organism evidence="1 2">
    <name type="scientific">Streptomyces xantholiticus</name>
    <dbReference type="NCBI Taxonomy" id="68285"/>
    <lineage>
        <taxon>Bacteria</taxon>
        <taxon>Bacillati</taxon>
        <taxon>Actinomycetota</taxon>
        <taxon>Actinomycetes</taxon>
        <taxon>Kitasatosporales</taxon>
        <taxon>Streptomycetaceae</taxon>
        <taxon>Streptomyces</taxon>
    </lineage>
</organism>
<keyword evidence="2" id="KW-1185">Reference proteome</keyword>
<sequence>MTTPKEQARGKYSVTLPPGLAERAKAVSGPNQFSNFVEKALRNELVHVGMVEYLRLRGADPIDDVLDAAEADAA</sequence>
<evidence type="ECO:0000313" key="2">
    <source>
        <dbReference type="Proteomes" id="UP001445472"/>
    </source>
</evidence>
<comment type="caution">
    <text evidence="1">The sequence shown here is derived from an EMBL/GenBank/DDBJ whole genome shotgun (WGS) entry which is preliminary data.</text>
</comment>
<dbReference type="RefSeq" id="WP_351977756.1">
    <property type="nucleotide sequence ID" value="NZ_JBEPBX010000023.1"/>
</dbReference>
<proteinExistence type="predicted"/>
<reference evidence="1 2" key="1">
    <citation type="submission" date="2024-06" db="EMBL/GenBank/DDBJ databases">
        <title>The Natural Products Discovery Center: Release of the First 8490 Sequenced Strains for Exploring Actinobacteria Biosynthetic Diversity.</title>
        <authorList>
            <person name="Kalkreuter E."/>
            <person name="Kautsar S.A."/>
            <person name="Yang D."/>
            <person name="Bader C.D."/>
            <person name="Teijaro C.N."/>
            <person name="Fluegel L."/>
            <person name="Davis C.M."/>
            <person name="Simpson J.R."/>
            <person name="Lauterbach L."/>
            <person name="Steele A.D."/>
            <person name="Gui C."/>
            <person name="Meng S."/>
            <person name="Li G."/>
            <person name="Viehrig K."/>
            <person name="Ye F."/>
            <person name="Su P."/>
            <person name="Kiefer A.F."/>
            <person name="Nichols A."/>
            <person name="Cepeda A.J."/>
            <person name="Yan W."/>
            <person name="Fan B."/>
            <person name="Jiang Y."/>
            <person name="Adhikari A."/>
            <person name="Zheng C.-J."/>
            <person name="Schuster L."/>
            <person name="Cowan T.M."/>
            <person name="Smanski M.J."/>
            <person name="Chevrette M.G."/>
            <person name="De Carvalho L.P.S."/>
            <person name="Shen B."/>
        </authorList>
    </citation>
    <scope>NUCLEOTIDE SEQUENCE [LARGE SCALE GENOMIC DNA]</scope>
    <source>
        <strain evidence="1 2">NPDC000837</strain>
    </source>
</reference>